<evidence type="ECO:0000313" key="2">
    <source>
        <dbReference type="Proteomes" id="UP001652625"/>
    </source>
</evidence>
<feature type="domain" description="Reverse transcriptase" evidence="1">
    <location>
        <begin position="237"/>
        <end position="318"/>
    </location>
</feature>
<reference evidence="3" key="1">
    <citation type="submission" date="2025-08" db="UniProtKB">
        <authorList>
            <consortium name="RefSeq"/>
        </authorList>
    </citation>
    <scope>IDENTIFICATION</scope>
</reference>
<evidence type="ECO:0000313" key="3">
    <source>
        <dbReference type="RefSeq" id="XP_065653061.1"/>
    </source>
</evidence>
<proteinExistence type="predicted"/>
<sequence length="379" mass="43765">MAVTLLEITKLFEDYKKEFELTLKQQEKVFNKQLIDEKVMKAKVCSKENNSESIRIQKKLREIEDRSKRNNLRVDGIDENEGNTKKIWNAIKDLIRKNNYNKSTLPKNLLINGTLVYEKLVIAEEINNYFVNIDPNLASNILNNSIPFDSYLKTYDKFMGETDLKLSELRTAFSSLKSKKSEGFDKISVDIVKSVFDVLEPSLFHIFNLSLKSDIVPDKLKIARITPIFKSGDKSNILNYRPISILPCFSKLLERIMHHRLYNHLTENDMLYCKQFGFKNKHSIEHAVVEISNQISNALDNDCFTLGVFIDLSKAFDTRLEIPPIELNIGKSYRDSLINILDECKIKTNVKGFCFNTALTNKNHSATNIRFCQTQDSVI</sequence>
<dbReference type="PANTHER" id="PTHR47510">
    <property type="entry name" value="REVERSE TRANSCRIPTASE DOMAIN-CONTAINING PROTEIN"/>
    <property type="match status" value="1"/>
</dbReference>
<organism evidence="2 3">
    <name type="scientific">Hydra vulgaris</name>
    <name type="common">Hydra</name>
    <name type="synonym">Hydra attenuata</name>
    <dbReference type="NCBI Taxonomy" id="6087"/>
    <lineage>
        <taxon>Eukaryota</taxon>
        <taxon>Metazoa</taxon>
        <taxon>Cnidaria</taxon>
        <taxon>Hydrozoa</taxon>
        <taxon>Hydroidolina</taxon>
        <taxon>Anthoathecata</taxon>
        <taxon>Aplanulata</taxon>
        <taxon>Hydridae</taxon>
        <taxon>Hydra</taxon>
    </lineage>
</organism>
<keyword evidence="2" id="KW-1185">Reference proteome</keyword>
<dbReference type="InterPro" id="IPR000477">
    <property type="entry name" value="RT_dom"/>
</dbReference>
<dbReference type="SUPFAM" id="SSF56672">
    <property type="entry name" value="DNA/RNA polymerases"/>
    <property type="match status" value="1"/>
</dbReference>
<dbReference type="PANTHER" id="PTHR47510:SF3">
    <property type="entry name" value="ENDO_EXONUCLEASE_PHOSPHATASE DOMAIN-CONTAINING PROTEIN"/>
    <property type="match status" value="1"/>
</dbReference>
<dbReference type="Proteomes" id="UP001652625">
    <property type="component" value="Chromosome 05"/>
</dbReference>
<dbReference type="RefSeq" id="XP_065653061.1">
    <property type="nucleotide sequence ID" value="XM_065796989.1"/>
</dbReference>
<accession>A0ABM4BV51</accession>
<dbReference type="Pfam" id="PF00078">
    <property type="entry name" value="RVT_1"/>
    <property type="match status" value="1"/>
</dbReference>
<gene>
    <name evidence="3" type="primary">LOC136080374</name>
</gene>
<dbReference type="InterPro" id="IPR043502">
    <property type="entry name" value="DNA/RNA_pol_sf"/>
</dbReference>
<evidence type="ECO:0000259" key="1">
    <source>
        <dbReference type="Pfam" id="PF00078"/>
    </source>
</evidence>
<name>A0ABM4BV51_HYDVU</name>
<dbReference type="GeneID" id="136080374"/>
<protein>
    <submittedName>
        <fullName evidence="3">Uncharacterized protein LOC136080374</fullName>
    </submittedName>
</protein>